<evidence type="ECO:0000256" key="4">
    <source>
        <dbReference type="ARBA" id="ARBA00022676"/>
    </source>
</evidence>
<keyword evidence="10" id="KW-1003">Cell membrane</keyword>
<evidence type="ECO:0000256" key="1">
    <source>
        <dbReference type="ARBA" id="ARBA00004127"/>
    </source>
</evidence>
<dbReference type="EC" id="2.4.1.-" evidence="10"/>
<feature type="transmembrane region" description="Helical" evidence="10">
    <location>
        <begin position="202"/>
        <end position="220"/>
    </location>
</feature>
<reference evidence="13" key="1">
    <citation type="submission" date="2017-10" db="EMBL/GenBank/DDBJ databases">
        <title>Draft genome sequence of the planktic cyanobacteria Tychonema bourrellyi isolated from alpine lentic freshwater.</title>
        <authorList>
            <person name="Tett A."/>
            <person name="Armanini F."/>
            <person name="Asnicar F."/>
            <person name="Boscaini A."/>
            <person name="Pasolli E."/>
            <person name="Zolfo M."/>
            <person name="Donati C."/>
            <person name="Salmaso N."/>
            <person name="Segata N."/>
        </authorList>
    </citation>
    <scope>NUCLEOTIDE SEQUENCE</scope>
    <source>
        <strain evidence="13">FEM_GT703</strain>
    </source>
</reference>
<evidence type="ECO:0000313" key="13">
    <source>
        <dbReference type="EMBL" id="PHX56243.1"/>
    </source>
</evidence>
<dbReference type="GO" id="GO:0004169">
    <property type="term" value="F:dolichyl-phosphate-mannose-protein mannosyltransferase activity"/>
    <property type="evidence" value="ECO:0007669"/>
    <property type="project" value="UniProtKB-UniRule"/>
</dbReference>
<comment type="similarity">
    <text evidence="3 10">Belongs to the glycosyltransferase 39 family.</text>
</comment>
<comment type="pathway">
    <text evidence="2 10">Protein modification; protein glycosylation.</text>
</comment>
<keyword evidence="8 10" id="KW-0472">Membrane</keyword>
<dbReference type="Pfam" id="PF16192">
    <property type="entry name" value="PMT_4TMC"/>
    <property type="match status" value="1"/>
</dbReference>
<dbReference type="PANTHER" id="PTHR10050">
    <property type="entry name" value="DOLICHYL-PHOSPHATE-MANNOSE--PROTEIN MANNOSYLTRANSFERASE"/>
    <property type="match status" value="1"/>
</dbReference>
<dbReference type="Proteomes" id="UP000226442">
    <property type="component" value="Unassembled WGS sequence"/>
</dbReference>
<feature type="transmembrane region" description="Helical" evidence="10">
    <location>
        <begin position="431"/>
        <end position="450"/>
    </location>
</feature>
<feature type="transmembrane region" description="Helical" evidence="10">
    <location>
        <begin position="462"/>
        <end position="485"/>
    </location>
</feature>
<comment type="function">
    <text evidence="10">Protein O-mannosyltransferase that catalyzes the transfer of a single mannose residue from a polyprenol phospho-mannosyl lipidic donor to the hydroxyl group of selected serine and threonine residues in acceptor proteins.</text>
</comment>
<evidence type="ECO:0000259" key="12">
    <source>
        <dbReference type="Pfam" id="PF16192"/>
    </source>
</evidence>
<dbReference type="InterPro" id="IPR003342">
    <property type="entry name" value="ArnT-like_N"/>
</dbReference>
<feature type="transmembrane region" description="Helical" evidence="10">
    <location>
        <begin position="151"/>
        <end position="168"/>
    </location>
</feature>
<evidence type="ECO:0000313" key="14">
    <source>
        <dbReference type="Proteomes" id="UP000226442"/>
    </source>
</evidence>
<dbReference type="RefSeq" id="WP_096831426.1">
    <property type="nucleotide sequence ID" value="NZ_NXIB02000026.1"/>
</dbReference>
<feature type="transmembrane region" description="Helical" evidence="10">
    <location>
        <begin position="358"/>
        <end position="379"/>
    </location>
</feature>
<evidence type="ECO:0000259" key="11">
    <source>
        <dbReference type="Pfam" id="PF02366"/>
    </source>
</evidence>
<dbReference type="Pfam" id="PF02366">
    <property type="entry name" value="PMT"/>
    <property type="match status" value="1"/>
</dbReference>
<dbReference type="InterPro" id="IPR032421">
    <property type="entry name" value="PMT_4TMC"/>
</dbReference>
<evidence type="ECO:0000256" key="2">
    <source>
        <dbReference type="ARBA" id="ARBA00004922"/>
    </source>
</evidence>
<evidence type="ECO:0000256" key="5">
    <source>
        <dbReference type="ARBA" id="ARBA00022679"/>
    </source>
</evidence>
<comment type="subcellular location">
    <subcellularLocation>
        <location evidence="10">Cell membrane</location>
    </subcellularLocation>
    <subcellularLocation>
        <location evidence="1">Endomembrane system</location>
        <topology evidence="1">Multi-pass membrane protein</topology>
    </subcellularLocation>
</comment>
<dbReference type="GO" id="GO:0005886">
    <property type="term" value="C:plasma membrane"/>
    <property type="evidence" value="ECO:0007669"/>
    <property type="project" value="UniProtKB-SubCell"/>
</dbReference>
<protein>
    <recommendedName>
        <fullName evidence="9 10">Polyprenol-phosphate-mannose--protein mannosyltransferase</fullName>
        <ecNumber evidence="10">2.4.1.-</ecNumber>
    </recommendedName>
</protein>
<evidence type="ECO:0000256" key="3">
    <source>
        <dbReference type="ARBA" id="ARBA00007222"/>
    </source>
</evidence>
<dbReference type="PANTHER" id="PTHR10050:SF46">
    <property type="entry name" value="PROTEIN O-MANNOSYL-TRANSFERASE 2"/>
    <property type="match status" value="1"/>
</dbReference>
<evidence type="ECO:0000256" key="6">
    <source>
        <dbReference type="ARBA" id="ARBA00022692"/>
    </source>
</evidence>
<dbReference type="GO" id="GO:0012505">
    <property type="term" value="C:endomembrane system"/>
    <property type="evidence" value="ECO:0007669"/>
    <property type="project" value="UniProtKB-SubCell"/>
</dbReference>
<keyword evidence="7 10" id="KW-1133">Transmembrane helix</keyword>
<evidence type="ECO:0000256" key="7">
    <source>
        <dbReference type="ARBA" id="ARBA00022989"/>
    </source>
</evidence>
<sequence length="504" mass="57993">MKFNKQPFNKSTWIFPLGMLGVFLVSFTLRFWELERFNTLVFDEVYYAKFANDYLTKTPFFNAHPPLSQYIIAIGIWLGTHLPFGKTAINTMAGSQLSPWDYRWLNALTGSFIPLVVGALAYQLVKRHSYAFIAALFAACDGLFLVESRYALNNIYLVLFGILGQLFILKSVEAEGKKRWNCLILAGVFFGASAAIKWNGLWFLLGTYLILICAWIVRFIQKNRGELDLINQDFSELLPAESPIQKLTKLNFLEVGLSLAIIPIVVYSISWIPHLQLNPTPDFWQMQTEILTYHQRIKSGPDVHPYCSAWYGWPLMLRPIVYFYKTATNNAPPDPVLPSLPIGATKAIFDVHAMGNPALWWLSTLALILVIGILVHRLWVWLETRSEASVELLEQHQPIVFPPTTEMWLILYLIVNWMANLLPWVKVTRCVFLYHYMGCSVFATLALAWWVDRWLHSPQTRLRGMGVTAIFLVLGGFAFWMPIYLGLPLSELEWKIRMWLPSWI</sequence>
<feature type="transmembrane region" description="Helical" evidence="10">
    <location>
        <begin position="399"/>
        <end position="419"/>
    </location>
</feature>
<accession>A0A2G4F391</accession>
<feature type="domain" description="Protein O-mannosyl-transferase C-terminal four TM" evidence="12">
    <location>
        <begin position="282"/>
        <end position="503"/>
    </location>
</feature>
<keyword evidence="6 10" id="KW-0812">Transmembrane</keyword>
<dbReference type="EMBL" id="NXIB02000026">
    <property type="protein sequence ID" value="PHX56243.1"/>
    <property type="molecule type" value="Genomic_DNA"/>
</dbReference>
<feature type="transmembrane region" description="Helical" evidence="10">
    <location>
        <begin position="12"/>
        <end position="32"/>
    </location>
</feature>
<keyword evidence="5 10" id="KW-0808">Transferase</keyword>
<organism evidence="13 14">
    <name type="scientific">Tychonema bourrellyi FEM_GT703</name>
    <dbReference type="NCBI Taxonomy" id="2040638"/>
    <lineage>
        <taxon>Bacteria</taxon>
        <taxon>Bacillati</taxon>
        <taxon>Cyanobacteriota</taxon>
        <taxon>Cyanophyceae</taxon>
        <taxon>Oscillatoriophycideae</taxon>
        <taxon>Oscillatoriales</taxon>
        <taxon>Microcoleaceae</taxon>
        <taxon>Tychonema</taxon>
    </lineage>
</organism>
<keyword evidence="14" id="KW-1185">Reference proteome</keyword>
<feature type="transmembrane region" description="Helical" evidence="10">
    <location>
        <begin position="104"/>
        <end position="122"/>
    </location>
</feature>
<name>A0A2G4F391_9CYAN</name>
<keyword evidence="4 10" id="KW-0328">Glycosyltransferase</keyword>
<dbReference type="InterPro" id="IPR027005">
    <property type="entry name" value="PMT-like"/>
</dbReference>
<feature type="transmembrane region" description="Helical" evidence="10">
    <location>
        <begin position="129"/>
        <end position="145"/>
    </location>
</feature>
<proteinExistence type="inferred from homology"/>
<dbReference type="AlphaFoldDB" id="A0A2G4F391"/>
<evidence type="ECO:0000256" key="9">
    <source>
        <dbReference type="ARBA" id="ARBA00093617"/>
    </source>
</evidence>
<evidence type="ECO:0000256" key="8">
    <source>
        <dbReference type="ARBA" id="ARBA00023136"/>
    </source>
</evidence>
<dbReference type="OrthoDB" id="9776737at2"/>
<evidence type="ECO:0000256" key="10">
    <source>
        <dbReference type="RuleBase" id="RU367007"/>
    </source>
</evidence>
<dbReference type="UniPathway" id="UPA00378"/>
<gene>
    <name evidence="13" type="ORF">CP500_006435</name>
</gene>
<feature type="domain" description="ArnT-like N-terminal" evidence="11">
    <location>
        <begin position="23"/>
        <end position="221"/>
    </location>
</feature>
<comment type="caution">
    <text evidence="13">The sequence shown here is derived from an EMBL/GenBank/DDBJ whole genome shotgun (WGS) entry which is preliminary data.</text>
</comment>